<proteinExistence type="inferred from homology"/>
<dbReference type="PATRIC" id="fig|1264675.3.peg.4647"/>
<dbReference type="EMBL" id="APMQ01000018">
    <property type="protein sequence ID" value="ENZ75277.1"/>
    <property type="molecule type" value="Genomic_DNA"/>
</dbReference>
<comment type="similarity">
    <text evidence="1">Belongs to the type-I restriction system S methylase family.</text>
</comment>
<accession>R0E169</accession>
<dbReference type="GO" id="GO:0003677">
    <property type="term" value="F:DNA binding"/>
    <property type="evidence" value="ECO:0007669"/>
    <property type="project" value="UniProtKB-KW"/>
</dbReference>
<dbReference type="InterPro" id="IPR044946">
    <property type="entry name" value="Restrct_endonuc_typeI_TRD_sf"/>
</dbReference>
<keyword evidence="5" id="KW-0540">Nuclease</keyword>
<keyword evidence="3" id="KW-0238">DNA-binding</keyword>
<keyword evidence="5" id="KW-0378">Hydrolase</keyword>
<feature type="domain" description="Type I restriction modification DNA specificity" evidence="4">
    <location>
        <begin position="241"/>
        <end position="417"/>
    </location>
</feature>
<keyword evidence="2" id="KW-0680">Restriction system</keyword>
<evidence type="ECO:0000259" key="4">
    <source>
        <dbReference type="Pfam" id="PF01420"/>
    </source>
</evidence>
<dbReference type="SUPFAM" id="SSF116734">
    <property type="entry name" value="DNA methylase specificity domain"/>
    <property type="match status" value="2"/>
</dbReference>
<name>R0E169_RALPI</name>
<sequence>MSNKYSSAMNEANNEKKVMVPRLRFPEFRDAGEWAVPELQEISMPVDERVGDRQLTPVSISAGIGFVPQAEKFGRDISGNQYRLYTLVRDGDFVYNKGNSLRFPQGCVYDLQGWGEVAAPNVFICFRLKSGYENVFFRYCFEKNAHGLQLKKHITSGARSNGLLNISKEAFFGVRIPTPKRKEQKKIADCLSSLDEVIAAESQKLDSLRAYKKGLMRQLFPREGETVPRLRLPGFQRDPQWTSATLGDIANVQSGGTPARTNPAYWNGDIPWVTTSLIDSSIILKADEYITKAGLEESSAKIFPKGTLLMAMYGQGKTRGRVSVLGIDAATNQACAAIILKGRGISTDFVFQNLASRYEEIRKISNSGGQENLSAGLIEGISFSFPENESEQECIANTLSSIDGLITAQRQKIDALEIHKKGLMQQLFPVMAEALA</sequence>
<dbReference type="PANTHER" id="PTHR30408:SF12">
    <property type="entry name" value="TYPE I RESTRICTION ENZYME MJAVIII SPECIFICITY SUBUNIT"/>
    <property type="match status" value="1"/>
</dbReference>
<dbReference type="Gene3D" id="1.10.287.1120">
    <property type="entry name" value="Bipartite methylase S protein"/>
    <property type="match status" value="1"/>
</dbReference>
<gene>
    <name evidence="5" type="ORF">OR214_04719</name>
</gene>
<dbReference type="PANTHER" id="PTHR30408">
    <property type="entry name" value="TYPE-1 RESTRICTION ENZYME ECOKI SPECIFICITY PROTEIN"/>
    <property type="match status" value="1"/>
</dbReference>
<dbReference type="RefSeq" id="WP_004635444.1">
    <property type="nucleotide sequence ID" value="NZ_APMQ01000018.1"/>
</dbReference>
<dbReference type="Proteomes" id="UP000013280">
    <property type="component" value="Unassembled WGS sequence"/>
</dbReference>
<keyword evidence="5" id="KW-0255">Endonuclease</keyword>
<dbReference type="REBASE" id="66138">
    <property type="entry name" value="S.RspOR214ORF4717P"/>
</dbReference>
<dbReference type="AlphaFoldDB" id="R0E169"/>
<feature type="domain" description="Type I restriction modification DNA specificity" evidence="4">
    <location>
        <begin position="121"/>
        <end position="208"/>
    </location>
</feature>
<comment type="caution">
    <text evidence="5">The sequence shown here is derived from an EMBL/GenBank/DDBJ whole genome shotgun (WGS) entry which is preliminary data.</text>
</comment>
<protein>
    <submittedName>
        <fullName evidence="5">Restriction endonuclease S subunit</fullName>
    </submittedName>
</protein>
<evidence type="ECO:0000256" key="1">
    <source>
        <dbReference type="ARBA" id="ARBA00010923"/>
    </source>
</evidence>
<evidence type="ECO:0000256" key="2">
    <source>
        <dbReference type="ARBA" id="ARBA00022747"/>
    </source>
</evidence>
<dbReference type="Gene3D" id="3.90.220.20">
    <property type="entry name" value="DNA methylase specificity domains"/>
    <property type="match status" value="2"/>
</dbReference>
<dbReference type="Pfam" id="PF01420">
    <property type="entry name" value="Methylase_S"/>
    <property type="match status" value="2"/>
</dbReference>
<reference evidence="5 6" key="1">
    <citation type="journal article" date="2013" name="Genome Announc.">
        <title>Draft Genome Sequence for Ralstonia sp. Strain OR214, a Bacterium with Potential for Bioremediation.</title>
        <authorList>
            <person name="Utturkar S.M."/>
            <person name="Bollmann A."/>
            <person name="Brzoska R.M."/>
            <person name="Klingeman D.M."/>
            <person name="Epstein S.E."/>
            <person name="Palumbo A.V."/>
            <person name="Brown S.D."/>
        </authorList>
    </citation>
    <scope>NUCLEOTIDE SEQUENCE [LARGE SCALE GENOMIC DNA]</scope>
    <source>
        <strain evidence="5 6">OR214</strain>
    </source>
</reference>
<dbReference type="CDD" id="cd17287">
    <property type="entry name" value="RMtype1_S_EcoN10ORF171P_TRD2-CR2_like"/>
    <property type="match status" value="1"/>
</dbReference>
<organism evidence="5 6">
    <name type="scientific">Ralstonia pickettii OR214</name>
    <dbReference type="NCBI Taxonomy" id="1264675"/>
    <lineage>
        <taxon>Bacteria</taxon>
        <taxon>Pseudomonadati</taxon>
        <taxon>Pseudomonadota</taxon>
        <taxon>Betaproteobacteria</taxon>
        <taxon>Burkholderiales</taxon>
        <taxon>Burkholderiaceae</taxon>
        <taxon>Ralstonia</taxon>
    </lineage>
</organism>
<dbReference type="InterPro" id="IPR000055">
    <property type="entry name" value="Restrct_endonuc_typeI_TRD"/>
</dbReference>
<evidence type="ECO:0000256" key="3">
    <source>
        <dbReference type="ARBA" id="ARBA00023125"/>
    </source>
</evidence>
<dbReference type="InterPro" id="IPR052021">
    <property type="entry name" value="Type-I_RS_S_subunit"/>
</dbReference>
<evidence type="ECO:0000313" key="5">
    <source>
        <dbReference type="EMBL" id="ENZ75277.1"/>
    </source>
</evidence>
<evidence type="ECO:0000313" key="6">
    <source>
        <dbReference type="Proteomes" id="UP000013280"/>
    </source>
</evidence>
<dbReference type="GO" id="GO:0009307">
    <property type="term" value="P:DNA restriction-modification system"/>
    <property type="evidence" value="ECO:0007669"/>
    <property type="project" value="UniProtKB-KW"/>
</dbReference>
<dbReference type="GO" id="GO:0004519">
    <property type="term" value="F:endonuclease activity"/>
    <property type="evidence" value="ECO:0007669"/>
    <property type="project" value="UniProtKB-KW"/>
</dbReference>